<protein>
    <submittedName>
        <fullName evidence="1">5764_t:CDS:1</fullName>
    </submittedName>
</protein>
<name>A0ACA9NEV3_9GLOM</name>
<gene>
    <name evidence="1" type="ORF">RPERSI_LOCUS7867</name>
</gene>
<evidence type="ECO:0000313" key="2">
    <source>
        <dbReference type="Proteomes" id="UP000789920"/>
    </source>
</evidence>
<sequence>MLDTIIVGHRRGVERGVLDAVEDRNFLYDGYYLKSKYNEEEYLPEKYHLKELDSDSYSYRNQMLYEKADGILILITSKFDFDYEKNFNGLKEKEKTTIILKDNPEQNKQNKDQINNWIKKNNKVKKLLIVGPHEEEMYEITL</sequence>
<dbReference type="Proteomes" id="UP000789920">
    <property type="component" value="Unassembled WGS sequence"/>
</dbReference>
<accession>A0ACA9NEV3</accession>
<feature type="non-terminal residue" evidence="1">
    <location>
        <position position="142"/>
    </location>
</feature>
<comment type="caution">
    <text evidence="1">The sequence shown here is derived from an EMBL/GenBank/DDBJ whole genome shotgun (WGS) entry which is preliminary data.</text>
</comment>
<dbReference type="EMBL" id="CAJVQC010013737">
    <property type="protein sequence ID" value="CAG8650865.1"/>
    <property type="molecule type" value="Genomic_DNA"/>
</dbReference>
<keyword evidence="2" id="KW-1185">Reference proteome</keyword>
<evidence type="ECO:0000313" key="1">
    <source>
        <dbReference type="EMBL" id="CAG8650865.1"/>
    </source>
</evidence>
<proteinExistence type="predicted"/>
<reference evidence="1" key="1">
    <citation type="submission" date="2021-06" db="EMBL/GenBank/DDBJ databases">
        <authorList>
            <person name="Kallberg Y."/>
            <person name="Tangrot J."/>
            <person name="Rosling A."/>
        </authorList>
    </citation>
    <scope>NUCLEOTIDE SEQUENCE</scope>
    <source>
        <strain evidence="1">MA461A</strain>
    </source>
</reference>
<organism evidence="1 2">
    <name type="scientific">Racocetra persica</name>
    <dbReference type="NCBI Taxonomy" id="160502"/>
    <lineage>
        <taxon>Eukaryota</taxon>
        <taxon>Fungi</taxon>
        <taxon>Fungi incertae sedis</taxon>
        <taxon>Mucoromycota</taxon>
        <taxon>Glomeromycotina</taxon>
        <taxon>Glomeromycetes</taxon>
        <taxon>Diversisporales</taxon>
        <taxon>Gigasporaceae</taxon>
        <taxon>Racocetra</taxon>
    </lineage>
</organism>